<dbReference type="PANTHER" id="PTHR45947">
    <property type="entry name" value="SULFOQUINOVOSYL TRANSFERASE SQD2"/>
    <property type="match status" value="1"/>
</dbReference>
<keyword evidence="3" id="KW-1185">Reference proteome</keyword>
<comment type="caution">
    <text evidence="2">The sequence shown here is derived from an EMBL/GenBank/DDBJ whole genome shotgun (WGS) entry which is preliminary data.</text>
</comment>
<dbReference type="EMBL" id="JAUSTQ010000013">
    <property type="protein sequence ID" value="MDQ0160553.1"/>
    <property type="molecule type" value="Genomic_DNA"/>
</dbReference>
<evidence type="ECO:0000259" key="1">
    <source>
        <dbReference type="Pfam" id="PF00534"/>
    </source>
</evidence>
<evidence type="ECO:0000313" key="2">
    <source>
        <dbReference type="EMBL" id="MDQ0160553.1"/>
    </source>
</evidence>
<dbReference type="SUPFAM" id="SSF53756">
    <property type="entry name" value="UDP-Glycosyltransferase/glycogen phosphorylase"/>
    <property type="match status" value="1"/>
</dbReference>
<organism evidence="2 3">
    <name type="scientific">Alkalibacillus salilacus</name>
    <dbReference type="NCBI Taxonomy" id="284582"/>
    <lineage>
        <taxon>Bacteria</taxon>
        <taxon>Bacillati</taxon>
        <taxon>Bacillota</taxon>
        <taxon>Bacilli</taxon>
        <taxon>Bacillales</taxon>
        <taxon>Bacillaceae</taxon>
        <taxon>Alkalibacillus</taxon>
    </lineage>
</organism>
<reference evidence="2 3" key="1">
    <citation type="submission" date="2023-07" db="EMBL/GenBank/DDBJ databases">
        <title>Genomic Encyclopedia of Type Strains, Phase IV (KMG-IV): sequencing the most valuable type-strain genomes for metagenomic binning, comparative biology and taxonomic classification.</title>
        <authorList>
            <person name="Goeker M."/>
        </authorList>
    </citation>
    <scope>NUCLEOTIDE SEQUENCE [LARGE SCALE GENOMIC DNA]</scope>
    <source>
        <strain evidence="2 3">DSM 16460</strain>
    </source>
</reference>
<dbReference type="PANTHER" id="PTHR45947:SF3">
    <property type="entry name" value="SULFOQUINOVOSYL TRANSFERASE SQD2"/>
    <property type="match status" value="1"/>
</dbReference>
<dbReference type="InterPro" id="IPR001296">
    <property type="entry name" value="Glyco_trans_1"/>
</dbReference>
<name>A0ABT9VHW5_9BACI</name>
<gene>
    <name evidence="2" type="ORF">J2S77_002557</name>
</gene>
<proteinExistence type="predicted"/>
<dbReference type="Gene3D" id="3.40.50.2000">
    <property type="entry name" value="Glycogen Phosphorylase B"/>
    <property type="match status" value="2"/>
</dbReference>
<dbReference type="Pfam" id="PF00534">
    <property type="entry name" value="Glycos_transf_1"/>
    <property type="match status" value="1"/>
</dbReference>
<evidence type="ECO:0000313" key="3">
    <source>
        <dbReference type="Proteomes" id="UP001224359"/>
    </source>
</evidence>
<sequence length="403" mass="46314">MQYNILFLTLGNIDLNERNLYTEFINAISKNNINIFIVSPNEKRKGLPDDLIEHKNIKILKVKTGNITKSSNIIEKGISTLKLQRQYIKAIKKYFSDIDFDMVVYSTPPITFDKVIKYMKRKHNSSSYLMLKDIFPQNAVDLGMFSKKSLVYKYFRKKEKILYEHSDFIGCMSQGNINYLLENNNINPNKVELFPNAIIPKDICKTSGRSYLLKYGVPEGKTLFVYGGNIGVPQGIEYIKEVVSKFNQVHSSFLLIVGSGAKFNELKDTIEMNDIRNVKVLNRLPKDEYDELLKVADVGLVFLDYRFTIPNIPSRLTAYMEHSLPTLAATDPNTDLKDILYESGSGYWTESNNVEKFITLANTLASDKQKRIEMGKLGRSYLEKNYDVRKNVKTILAHLKKDD</sequence>
<accession>A0ABT9VHW5</accession>
<dbReference type="Proteomes" id="UP001224359">
    <property type="component" value="Unassembled WGS sequence"/>
</dbReference>
<protein>
    <submittedName>
        <fullName evidence="2">Glycosyltransferase involved in cell wall biosynthesis</fullName>
    </submittedName>
</protein>
<dbReference type="InterPro" id="IPR050194">
    <property type="entry name" value="Glycosyltransferase_grp1"/>
</dbReference>
<dbReference type="CDD" id="cd03794">
    <property type="entry name" value="GT4_WbuB-like"/>
    <property type="match status" value="1"/>
</dbReference>
<feature type="domain" description="Glycosyl transferase family 1" evidence="1">
    <location>
        <begin position="215"/>
        <end position="379"/>
    </location>
</feature>
<dbReference type="RefSeq" id="WP_306977888.1">
    <property type="nucleotide sequence ID" value="NZ_JAUSTQ010000013.1"/>
</dbReference>